<dbReference type="PANTHER" id="PTHR30028:SF0">
    <property type="entry name" value="PROTEIN ALUMINUM SENSITIVE 3"/>
    <property type="match status" value="1"/>
</dbReference>
<dbReference type="Pfam" id="PF03649">
    <property type="entry name" value="UPF0014"/>
    <property type="match status" value="1"/>
</dbReference>
<evidence type="ECO:0000256" key="4">
    <source>
        <dbReference type="ARBA" id="ARBA00022989"/>
    </source>
</evidence>
<dbReference type="InterPro" id="IPR005226">
    <property type="entry name" value="UPF0014_fam"/>
</dbReference>
<comment type="similarity">
    <text evidence="2">Belongs to the UPF0014 family.</text>
</comment>
<proteinExistence type="inferred from homology"/>
<accession>A0A4R1R7W7</accession>
<evidence type="ECO:0000313" key="8">
    <source>
        <dbReference type="Proteomes" id="UP000295184"/>
    </source>
</evidence>
<name>A0A4R1R7W7_9FIRM</name>
<keyword evidence="4 6" id="KW-1133">Transmembrane helix</keyword>
<comment type="subcellular location">
    <subcellularLocation>
        <location evidence="1">Membrane</location>
        <topology evidence="1">Multi-pass membrane protein</topology>
    </subcellularLocation>
</comment>
<evidence type="ECO:0000256" key="3">
    <source>
        <dbReference type="ARBA" id="ARBA00022692"/>
    </source>
</evidence>
<dbReference type="GO" id="GO:0005886">
    <property type="term" value="C:plasma membrane"/>
    <property type="evidence" value="ECO:0007669"/>
    <property type="project" value="TreeGrafter"/>
</dbReference>
<gene>
    <name evidence="7" type="ORF">EDD77_101178</name>
</gene>
<protein>
    <submittedName>
        <fullName evidence="7">Putative ABC transport system permease protein</fullName>
    </submittedName>
</protein>
<evidence type="ECO:0000256" key="1">
    <source>
        <dbReference type="ARBA" id="ARBA00004141"/>
    </source>
</evidence>
<feature type="transmembrane region" description="Helical" evidence="6">
    <location>
        <begin position="97"/>
        <end position="120"/>
    </location>
</feature>
<feature type="transmembrane region" description="Helical" evidence="6">
    <location>
        <begin position="221"/>
        <end position="245"/>
    </location>
</feature>
<dbReference type="PANTHER" id="PTHR30028">
    <property type="entry name" value="UPF0014 INNER MEMBRANE PROTEIN YBBM-RELATED"/>
    <property type="match status" value="1"/>
</dbReference>
<evidence type="ECO:0000256" key="5">
    <source>
        <dbReference type="ARBA" id="ARBA00023136"/>
    </source>
</evidence>
<dbReference type="Proteomes" id="UP000295184">
    <property type="component" value="Unassembled WGS sequence"/>
</dbReference>
<evidence type="ECO:0000256" key="6">
    <source>
        <dbReference type="SAM" id="Phobius"/>
    </source>
</evidence>
<keyword evidence="5 6" id="KW-0472">Membrane</keyword>
<feature type="transmembrane region" description="Helical" evidence="6">
    <location>
        <begin position="39"/>
        <end position="61"/>
    </location>
</feature>
<dbReference type="RefSeq" id="WP_058964187.1">
    <property type="nucleotide sequence ID" value="NZ_CABKVM010000016.1"/>
</dbReference>
<comment type="caution">
    <text evidence="7">The sequence shown here is derived from an EMBL/GenBank/DDBJ whole genome shotgun (WGS) entry which is preliminary data.</text>
</comment>
<feature type="transmembrane region" description="Helical" evidence="6">
    <location>
        <begin position="132"/>
        <end position="151"/>
    </location>
</feature>
<feature type="transmembrane region" description="Helical" evidence="6">
    <location>
        <begin position="187"/>
        <end position="209"/>
    </location>
</feature>
<keyword evidence="3 6" id="KW-0812">Transmembrane</keyword>
<dbReference type="AlphaFoldDB" id="A0A4R1R7W7"/>
<dbReference type="STRING" id="1650663.GCA_001486665_01785"/>
<dbReference type="OrthoDB" id="9791807at2"/>
<evidence type="ECO:0000313" key="7">
    <source>
        <dbReference type="EMBL" id="TCL61724.1"/>
    </source>
</evidence>
<reference evidence="7 8" key="1">
    <citation type="submission" date="2019-03" db="EMBL/GenBank/DDBJ databases">
        <title>Genomic Encyclopedia of Type Strains, Phase IV (KMG-IV): sequencing the most valuable type-strain genomes for metagenomic binning, comparative biology and taxonomic classification.</title>
        <authorList>
            <person name="Goeker M."/>
        </authorList>
    </citation>
    <scope>NUCLEOTIDE SEQUENCE [LARGE SCALE GENOMIC DNA]</scope>
    <source>
        <strain evidence="7 8">DSM 100451</strain>
    </source>
</reference>
<dbReference type="GeneID" id="97379875"/>
<feature type="transmembrane region" description="Helical" evidence="6">
    <location>
        <begin position="67"/>
        <end position="85"/>
    </location>
</feature>
<dbReference type="EMBL" id="SLUM01000001">
    <property type="protein sequence ID" value="TCL61724.1"/>
    <property type="molecule type" value="Genomic_DNA"/>
</dbReference>
<sequence>MNSGGIVQLQLWQFSLIYLLLIIVIAIMKKSGVEKTRLLVVASVKMTVQLVIAGLVLSYIFQNPNPVFVVVYLAVMIGFAVHRVLSGNPGLNRRFQIIIAASIALSGVFVLAYFVCAVVGENIFNPQYTIPLAGMLIGNTMTGISLGIKTFRESLQGQKARVEALLGFGASPHAILQPLAKQALETALLPTLNSMVGMGIVSLPGMMTGQILSGTMPTTAILYQIAVMIAICTVVTVASFGSLFLGMHTLYDQKHQIL</sequence>
<feature type="transmembrane region" description="Helical" evidence="6">
    <location>
        <begin position="6"/>
        <end position="27"/>
    </location>
</feature>
<evidence type="ECO:0000256" key="2">
    <source>
        <dbReference type="ARBA" id="ARBA00005268"/>
    </source>
</evidence>
<organism evidence="7 8">
    <name type="scientific">Allofournierella massiliensis</name>
    <dbReference type="NCBI Taxonomy" id="1650663"/>
    <lineage>
        <taxon>Bacteria</taxon>
        <taxon>Bacillati</taxon>
        <taxon>Bacillota</taxon>
        <taxon>Clostridia</taxon>
        <taxon>Eubacteriales</taxon>
        <taxon>Oscillospiraceae</taxon>
        <taxon>Allofournierella</taxon>
    </lineage>
</organism>